<dbReference type="GO" id="GO:0005886">
    <property type="term" value="C:plasma membrane"/>
    <property type="evidence" value="ECO:0007669"/>
    <property type="project" value="UniProtKB-SubCell"/>
</dbReference>
<dbReference type="SUPFAM" id="SSF103473">
    <property type="entry name" value="MFS general substrate transporter"/>
    <property type="match status" value="1"/>
</dbReference>
<accession>A0A2T2X4N8</accession>
<dbReference type="Proteomes" id="UP000242705">
    <property type="component" value="Unassembled WGS sequence"/>
</dbReference>
<comment type="caution">
    <text evidence="8">The sequence shown here is derived from an EMBL/GenBank/DDBJ whole genome shotgun (WGS) entry which is preliminary data.</text>
</comment>
<feature type="transmembrane region" description="Helical" evidence="6">
    <location>
        <begin position="47"/>
        <end position="74"/>
    </location>
</feature>
<gene>
    <name evidence="8" type="ORF">C7B47_01790</name>
</gene>
<dbReference type="InterPro" id="IPR005829">
    <property type="entry name" value="Sugar_transporter_CS"/>
</dbReference>
<dbReference type="Gene3D" id="1.20.1250.20">
    <property type="entry name" value="MFS general substrate transporter like domains"/>
    <property type="match status" value="1"/>
</dbReference>
<dbReference type="PANTHER" id="PTHR23530">
    <property type="entry name" value="TRANSPORT PROTEIN-RELATED"/>
    <property type="match status" value="1"/>
</dbReference>
<dbReference type="PROSITE" id="PS00216">
    <property type="entry name" value="SUGAR_TRANSPORT_1"/>
    <property type="match status" value="1"/>
</dbReference>
<dbReference type="InterPro" id="IPR036259">
    <property type="entry name" value="MFS_trans_sf"/>
</dbReference>
<comment type="subcellular location">
    <subcellularLocation>
        <location evidence="1">Cell membrane</location>
        <topology evidence="1">Multi-pass membrane protein</topology>
    </subcellularLocation>
</comment>
<feature type="transmembrane region" description="Helical" evidence="6">
    <location>
        <begin position="20"/>
        <end position="40"/>
    </location>
</feature>
<sequence length="138" mass="14848">MPIWLLYYAKKGMSLGQIGLLDAVGFVAMALVDVPTGALADKFGRKYLLAAGAFLYALGMIVITSRVFSVWFFLGFALWNISDPMFNGANTALLYESLDEPHEAESFQKILGRANIVMQASQLVASVGGVARIPVGNA</sequence>
<evidence type="ECO:0000256" key="1">
    <source>
        <dbReference type="ARBA" id="ARBA00004651"/>
    </source>
</evidence>
<evidence type="ECO:0000256" key="4">
    <source>
        <dbReference type="ARBA" id="ARBA00022989"/>
    </source>
</evidence>
<dbReference type="InterPro" id="IPR011701">
    <property type="entry name" value="MFS"/>
</dbReference>
<keyword evidence="3 6" id="KW-0812">Transmembrane</keyword>
<evidence type="ECO:0000313" key="8">
    <source>
        <dbReference type="EMBL" id="PSR29473.1"/>
    </source>
</evidence>
<evidence type="ECO:0000256" key="2">
    <source>
        <dbReference type="ARBA" id="ARBA00022448"/>
    </source>
</evidence>
<dbReference type="EMBL" id="PXYX01000002">
    <property type="protein sequence ID" value="PSR29473.1"/>
    <property type="molecule type" value="Genomic_DNA"/>
</dbReference>
<protein>
    <recommendedName>
        <fullName evidence="7">Major facilitator superfamily (MFS) profile domain-containing protein</fullName>
    </recommendedName>
</protein>
<dbReference type="PROSITE" id="PS50850">
    <property type="entry name" value="MFS"/>
    <property type="match status" value="1"/>
</dbReference>
<evidence type="ECO:0000256" key="5">
    <source>
        <dbReference type="ARBA" id="ARBA00023136"/>
    </source>
</evidence>
<name>A0A2T2X4N8_SULTH</name>
<dbReference type="InterPro" id="IPR020846">
    <property type="entry name" value="MFS_dom"/>
</dbReference>
<dbReference type="Pfam" id="PF07690">
    <property type="entry name" value="MFS_1"/>
    <property type="match status" value="1"/>
</dbReference>
<dbReference type="InterPro" id="IPR053160">
    <property type="entry name" value="MFS_DHA3_Transporter"/>
</dbReference>
<feature type="domain" description="Major facilitator superfamily (MFS) profile" evidence="7">
    <location>
        <begin position="1"/>
        <end position="138"/>
    </location>
</feature>
<keyword evidence="5 6" id="KW-0472">Membrane</keyword>
<proteinExistence type="predicted"/>
<evidence type="ECO:0000259" key="7">
    <source>
        <dbReference type="PROSITE" id="PS50850"/>
    </source>
</evidence>
<evidence type="ECO:0000256" key="3">
    <source>
        <dbReference type="ARBA" id="ARBA00022692"/>
    </source>
</evidence>
<organism evidence="8 9">
    <name type="scientific">Sulfobacillus thermosulfidooxidans</name>
    <dbReference type="NCBI Taxonomy" id="28034"/>
    <lineage>
        <taxon>Bacteria</taxon>
        <taxon>Bacillati</taxon>
        <taxon>Bacillota</taxon>
        <taxon>Clostridia</taxon>
        <taxon>Eubacteriales</taxon>
        <taxon>Clostridiales Family XVII. Incertae Sedis</taxon>
        <taxon>Sulfobacillus</taxon>
    </lineage>
</organism>
<dbReference type="GO" id="GO:0022857">
    <property type="term" value="F:transmembrane transporter activity"/>
    <property type="evidence" value="ECO:0007669"/>
    <property type="project" value="InterPro"/>
</dbReference>
<reference evidence="8 9" key="1">
    <citation type="journal article" date="2014" name="BMC Genomics">
        <title>Comparison of environmental and isolate Sulfobacillus genomes reveals diverse carbon, sulfur, nitrogen, and hydrogen metabolisms.</title>
        <authorList>
            <person name="Justice N.B."/>
            <person name="Norman A."/>
            <person name="Brown C.T."/>
            <person name="Singh A."/>
            <person name="Thomas B.C."/>
            <person name="Banfield J.F."/>
        </authorList>
    </citation>
    <scope>NUCLEOTIDE SEQUENCE [LARGE SCALE GENOMIC DNA]</scope>
    <source>
        <strain evidence="8">AMDSBA5</strain>
    </source>
</reference>
<dbReference type="PANTHER" id="PTHR23530:SF1">
    <property type="entry name" value="PERMEASE, MAJOR FACILITATOR SUPERFAMILY-RELATED"/>
    <property type="match status" value="1"/>
</dbReference>
<evidence type="ECO:0000313" key="9">
    <source>
        <dbReference type="Proteomes" id="UP000242705"/>
    </source>
</evidence>
<evidence type="ECO:0000256" key="6">
    <source>
        <dbReference type="SAM" id="Phobius"/>
    </source>
</evidence>
<keyword evidence="2" id="KW-0813">Transport</keyword>
<dbReference type="AlphaFoldDB" id="A0A2T2X4N8"/>
<keyword evidence="4 6" id="KW-1133">Transmembrane helix</keyword>